<protein>
    <submittedName>
        <fullName evidence="1">Uncharacterized protein</fullName>
    </submittedName>
</protein>
<dbReference type="Proteomes" id="UP001372338">
    <property type="component" value="Unassembled WGS sequence"/>
</dbReference>
<dbReference type="InterPro" id="IPR036691">
    <property type="entry name" value="Endo/exonu/phosph_ase_sf"/>
</dbReference>
<accession>A0AAN9IJQ7</accession>
<evidence type="ECO:0000313" key="1">
    <source>
        <dbReference type="EMBL" id="KAK7281544.1"/>
    </source>
</evidence>
<organism evidence="1 2">
    <name type="scientific">Crotalaria pallida</name>
    <name type="common">Smooth rattlebox</name>
    <name type="synonym">Crotalaria striata</name>
    <dbReference type="NCBI Taxonomy" id="3830"/>
    <lineage>
        <taxon>Eukaryota</taxon>
        <taxon>Viridiplantae</taxon>
        <taxon>Streptophyta</taxon>
        <taxon>Embryophyta</taxon>
        <taxon>Tracheophyta</taxon>
        <taxon>Spermatophyta</taxon>
        <taxon>Magnoliopsida</taxon>
        <taxon>eudicotyledons</taxon>
        <taxon>Gunneridae</taxon>
        <taxon>Pentapetalae</taxon>
        <taxon>rosids</taxon>
        <taxon>fabids</taxon>
        <taxon>Fabales</taxon>
        <taxon>Fabaceae</taxon>
        <taxon>Papilionoideae</taxon>
        <taxon>50 kb inversion clade</taxon>
        <taxon>genistoids sensu lato</taxon>
        <taxon>core genistoids</taxon>
        <taxon>Crotalarieae</taxon>
        <taxon>Crotalaria</taxon>
    </lineage>
</organism>
<comment type="caution">
    <text evidence="1">The sequence shown here is derived from an EMBL/GenBank/DDBJ whole genome shotgun (WGS) entry which is preliminary data.</text>
</comment>
<reference evidence="1 2" key="1">
    <citation type="submission" date="2024-01" db="EMBL/GenBank/DDBJ databases">
        <title>The genomes of 5 underutilized Papilionoideae crops provide insights into root nodulation and disease resistanc.</title>
        <authorList>
            <person name="Yuan L."/>
        </authorList>
    </citation>
    <scope>NUCLEOTIDE SEQUENCE [LARGE SCALE GENOMIC DNA]</scope>
    <source>
        <strain evidence="1">ZHUSHIDOU_FW_LH</strain>
        <tissue evidence="1">Leaf</tissue>
    </source>
</reference>
<dbReference type="SUPFAM" id="SSF56219">
    <property type="entry name" value="DNase I-like"/>
    <property type="match status" value="1"/>
</dbReference>
<keyword evidence="2" id="KW-1185">Reference proteome</keyword>
<name>A0AAN9IJQ7_CROPI</name>
<evidence type="ECO:0000313" key="2">
    <source>
        <dbReference type="Proteomes" id="UP001372338"/>
    </source>
</evidence>
<dbReference type="PANTHER" id="PTHR33710">
    <property type="entry name" value="BNAC02G09200D PROTEIN"/>
    <property type="match status" value="1"/>
</dbReference>
<dbReference type="PANTHER" id="PTHR33710:SF71">
    <property type="entry name" value="ENDONUCLEASE_EXONUCLEASE_PHOSPHATASE DOMAIN-CONTAINING PROTEIN"/>
    <property type="match status" value="1"/>
</dbReference>
<proteinExistence type="predicted"/>
<dbReference type="AlphaFoldDB" id="A0AAN9IJQ7"/>
<gene>
    <name evidence="1" type="ORF">RIF29_09636</name>
</gene>
<sequence length="333" mass="37447">MSNESIGARSTVAEGTYAIVIGGPQSVRVPSSHGISPKRKFKQIANEEGVIWLSLSMRNRKLGDGSITYERLDRFLASDTWRDCASSFSVDILNSPVSDHNPILLHCVFGRRCLMRGKRDRFFFETTWASYEGCEPIIKSAWANGLPGCSLRLVSEKLEVTRSDLRLWSKKEIPIIPKELKELQRKLDNCGEAAILSHSAHARRNRLVEELGFVLIVCWSIWNSRNGGEFNDRWKTVHEVISESRKFWSDWSHAATSQKVLFPQRGKVDREHQVPVDAFTLFSDGAHSSKALFGGSGFVIFDSGENFLHAGAETNRTSLSPAHQEAIAMIKIR</sequence>
<dbReference type="EMBL" id="JAYWIO010000002">
    <property type="protein sequence ID" value="KAK7281544.1"/>
    <property type="molecule type" value="Genomic_DNA"/>
</dbReference>